<evidence type="ECO:0008006" key="4">
    <source>
        <dbReference type="Google" id="ProtNLM"/>
    </source>
</evidence>
<dbReference type="Proteomes" id="UP000030669">
    <property type="component" value="Unassembled WGS sequence"/>
</dbReference>
<dbReference type="EMBL" id="KB469297">
    <property type="protein sequence ID" value="EPQ59588.1"/>
    <property type="molecule type" value="Genomic_DNA"/>
</dbReference>
<keyword evidence="1" id="KW-0812">Transmembrane</keyword>
<protein>
    <recommendedName>
        <fullName evidence="4">HIG1 domain-containing protein</fullName>
    </recommendedName>
</protein>
<dbReference type="RefSeq" id="XP_007862532.1">
    <property type="nucleotide sequence ID" value="XM_007864341.1"/>
</dbReference>
<evidence type="ECO:0000313" key="2">
    <source>
        <dbReference type="EMBL" id="EPQ59588.1"/>
    </source>
</evidence>
<dbReference type="eggNOG" id="ENOG502S9PZ">
    <property type="taxonomic scope" value="Eukaryota"/>
</dbReference>
<gene>
    <name evidence="2" type="ORF">GLOTRDRAFT_71157</name>
</gene>
<evidence type="ECO:0000256" key="1">
    <source>
        <dbReference type="SAM" id="Phobius"/>
    </source>
</evidence>
<feature type="transmembrane region" description="Helical" evidence="1">
    <location>
        <begin position="56"/>
        <end position="76"/>
    </location>
</feature>
<evidence type="ECO:0000313" key="3">
    <source>
        <dbReference type="Proteomes" id="UP000030669"/>
    </source>
</evidence>
<dbReference type="OMA" id="LGHYTWP"/>
<reference evidence="2 3" key="1">
    <citation type="journal article" date="2012" name="Science">
        <title>The Paleozoic origin of enzymatic lignin decomposition reconstructed from 31 fungal genomes.</title>
        <authorList>
            <person name="Floudas D."/>
            <person name="Binder M."/>
            <person name="Riley R."/>
            <person name="Barry K."/>
            <person name="Blanchette R.A."/>
            <person name="Henrissat B."/>
            <person name="Martinez A.T."/>
            <person name="Otillar R."/>
            <person name="Spatafora J.W."/>
            <person name="Yadav J.S."/>
            <person name="Aerts A."/>
            <person name="Benoit I."/>
            <person name="Boyd A."/>
            <person name="Carlson A."/>
            <person name="Copeland A."/>
            <person name="Coutinho P.M."/>
            <person name="de Vries R.P."/>
            <person name="Ferreira P."/>
            <person name="Findley K."/>
            <person name="Foster B."/>
            <person name="Gaskell J."/>
            <person name="Glotzer D."/>
            <person name="Gorecki P."/>
            <person name="Heitman J."/>
            <person name="Hesse C."/>
            <person name="Hori C."/>
            <person name="Igarashi K."/>
            <person name="Jurgens J.A."/>
            <person name="Kallen N."/>
            <person name="Kersten P."/>
            <person name="Kohler A."/>
            <person name="Kuees U."/>
            <person name="Kumar T.K.A."/>
            <person name="Kuo A."/>
            <person name="LaButti K."/>
            <person name="Larrondo L.F."/>
            <person name="Lindquist E."/>
            <person name="Ling A."/>
            <person name="Lombard V."/>
            <person name="Lucas S."/>
            <person name="Lundell T."/>
            <person name="Martin R."/>
            <person name="McLaughlin D.J."/>
            <person name="Morgenstern I."/>
            <person name="Morin E."/>
            <person name="Murat C."/>
            <person name="Nagy L.G."/>
            <person name="Nolan M."/>
            <person name="Ohm R.A."/>
            <person name="Patyshakuliyeva A."/>
            <person name="Rokas A."/>
            <person name="Ruiz-Duenas F.J."/>
            <person name="Sabat G."/>
            <person name="Salamov A."/>
            <person name="Samejima M."/>
            <person name="Schmutz J."/>
            <person name="Slot J.C."/>
            <person name="St John F."/>
            <person name="Stenlid J."/>
            <person name="Sun H."/>
            <person name="Sun S."/>
            <person name="Syed K."/>
            <person name="Tsang A."/>
            <person name="Wiebenga A."/>
            <person name="Young D."/>
            <person name="Pisabarro A."/>
            <person name="Eastwood D.C."/>
            <person name="Martin F."/>
            <person name="Cullen D."/>
            <person name="Grigoriev I.V."/>
            <person name="Hibbett D.S."/>
        </authorList>
    </citation>
    <scope>NUCLEOTIDE SEQUENCE [LARGE SCALE GENOMIC DNA]</scope>
    <source>
        <strain evidence="2 3">ATCC 11539</strain>
    </source>
</reference>
<proteinExistence type="predicted"/>
<keyword evidence="1" id="KW-1133">Transmembrane helix</keyword>
<name>S7QK30_GLOTA</name>
<keyword evidence="1" id="KW-0472">Membrane</keyword>
<dbReference type="AlphaFoldDB" id="S7QK30"/>
<dbReference type="GeneID" id="19308154"/>
<feature type="transmembrane region" description="Helical" evidence="1">
    <location>
        <begin position="21"/>
        <end position="44"/>
    </location>
</feature>
<dbReference type="KEGG" id="gtr:GLOTRDRAFT_71157"/>
<keyword evidence="3" id="KW-1185">Reference proteome</keyword>
<organism evidence="2 3">
    <name type="scientific">Gloeophyllum trabeum (strain ATCC 11539 / FP-39264 / Madison 617)</name>
    <name type="common">Brown rot fungus</name>
    <dbReference type="NCBI Taxonomy" id="670483"/>
    <lineage>
        <taxon>Eukaryota</taxon>
        <taxon>Fungi</taxon>
        <taxon>Dikarya</taxon>
        <taxon>Basidiomycota</taxon>
        <taxon>Agaricomycotina</taxon>
        <taxon>Agaricomycetes</taxon>
        <taxon>Gloeophyllales</taxon>
        <taxon>Gloeophyllaceae</taxon>
        <taxon>Gloeophyllum</taxon>
    </lineage>
</organism>
<dbReference type="OrthoDB" id="3356019at2759"/>
<accession>S7QK30</accession>
<dbReference type="HOGENOM" id="CLU_101084_1_0_1"/>
<sequence length="126" mass="14522">MTDRTRRREDVDRAYRLQAQAATLGALRYTCLGLGVITLAHYSWPVFRKQTLPFKAFLVSTFTIYGLVVCADTALLSHEQDRRMQETALRREARLDLARRGLVPTETEIAKWKAEREVSMHSKRPA</sequence>